<accession>A0ACC0VM38</accession>
<protein>
    <submittedName>
        <fullName evidence="1">Uncharacterized protein</fullName>
    </submittedName>
</protein>
<sequence>MFDSEEGDRVYDDEMEDTNVFQTQSAEAKPLDIDEKRKPLGASMWEDVAYEYNRNLPSGHEVRDVEALRRKFTTMKNCKNPTGDPRMPPEVRRAKRIFREIESDMSVVELDDDARQSENFLTSALERAHEVAQCPKNHVRFQAQLHCVCDQIRTKKSRSGLVAAVNAILIRSVSPWTTFAVCAVDQHSSACNIRCCPAFVSVVAAKIRP</sequence>
<gene>
    <name evidence="1" type="ORF">PsorP6_004204</name>
</gene>
<evidence type="ECO:0000313" key="2">
    <source>
        <dbReference type="Proteomes" id="UP001163321"/>
    </source>
</evidence>
<comment type="caution">
    <text evidence="1">The sequence shown here is derived from an EMBL/GenBank/DDBJ whole genome shotgun (WGS) entry which is preliminary data.</text>
</comment>
<reference evidence="1 2" key="1">
    <citation type="journal article" date="2022" name="bioRxiv">
        <title>The genome of the oomycete Peronosclerospora sorghi, a cosmopolitan pathogen of maize and sorghum, is inflated with dispersed pseudogenes.</title>
        <authorList>
            <person name="Fletcher K."/>
            <person name="Martin F."/>
            <person name="Isakeit T."/>
            <person name="Cavanaugh K."/>
            <person name="Magill C."/>
            <person name="Michelmore R."/>
        </authorList>
    </citation>
    <scope>NUCLEOTIDE SEQUENCE [LARGE SCALE GENOMIC DNA]</scope>
    <source>
        <strain evidence="1">P6</strain>
    </source>
</reference>
<dbReference type="EMBL" id="CM047587">
    <property type="protein sequence ID" value="KAI9906783.1"/>
    <property type="molecule type" value="Genomic_DNA"/>
</dbReference>
<keyword evidence="2" id="KW-1185">Reference proteome</keyword>
<proteinExistence type="predicted"/>
<evidence type="ECO:0000313" key="1">
    <source>
        <dbReference type="EMBL" id="KAI9906783.1"/>
    </source>
</evidence>
<organism evidence="1 2">
    <name type="scientific">Peronosclerospora sorghi</name>
    <dbReference type="NCBI Taxonomy" id="230839"/>
    <lineage>
        <taxon>Eukaryota</taxon>
        <taxon>Sar</taxon>
        <taxon>Stramenopiles</taxon>
        <taxon>Oomycota</taxon>
        <taxon>Peronosporomycetes</taxon>
        <taxon>Peronosporales</taxon>
        <taxon>Peronosporaceae</taxon>
        <taxon>Peronosclerospora</taxon>
    </lineage>
</organism>
<name>A0ACC0VM38_9STRA</name>
<dbReference type="Proteomes" id="UP001163321">
    <property type="component" value="Chromosome 8"/>
</dbReference>